<dbReference type="Proteomes" id="UP000386466">
    <property type="component" value="Unassembled WGS sequence"/>
</dbReference>
<reference evidence="2 3" key="1">
    <citation type="submission" date="2019-01" db="EMBL/GenBank/DDBJ databases">
        <authorList>
            <person name="Alioto T."/>
            <person name="Alioto T."/>
        </authorList>
    </citation>
    <scope>NUCLEOTIDE SEQUENCE [LARGE SCALE GENOMIC DNA]</scope>
</reference>
<dbReference type="EMBL" id="CAAGRJ010029729">
    <property type="protein sequence ID" value="VFV41083.1"/>
    <property type="molecule type" value="Genomic_DNA"/>
</dbReference>
<feature type="compositionally biased region" description="Low complexity" evidence="1">
    <location>
        <begin position="76"/>
        <end position="87"/>
    </location>
</feature>
<feature type="compositionally biased region" description="Basic and acidic residues" evidence="1">
    <location>
        <begin position="1"/>
        <end position="13"/>
    </location>
</feature>
<evidence type="ECO:0000256" key="1">
    <source>
        <dbReference type="SAM" id="MobiDB-lite"/>
    </source>
</evidence>
<feature type="region of interest" description="Disordered" evidence="1">
    <location>
        <begin position="135"/>
        <end position="162"/>
    </location>
</feature>
<evidence type="ECO:0000313" key="3">
    <source>
        <dbReference type="Proteomes" id="UP000386466"/>
    </source>
</evidence>
<accession>A0A485PA57</accession>
<protein>
    <submittedName>
        <fullName evidence="2">Uncharacterized protein</fullName>
    </submittedName>
</protein>
<dbReference type="AlphaFoldDB" id="A0A485PA57"/>
<gene>
    <name evidence="2" type="ORF">LYPA_23C011930</name>
</gene>
<evidence type="ECO:0000313" key="2">
    <source>
        <dbReference type="EMBL" id="VFV41083.1"/>
    </source>
</evidence>
<feature type="region of interest" description="Disordered" evidence="1">
    <location>
        <begin position="1"/>
        <end position="123"/>
    </location>
</feature>
<name>A0A485PA57_LYNPA</name>
<proteinExistence type="predicted"/>
<organism evidence="2 3">
    <name type="scientific">Lynx pardinus</name>
    <name type="common">Iberian lynx</name>
    <name type="synonym">Felis pardina</name>
    <dbReference type="NCBI Taxonomy" id="191816"/>
    <lineage>
        <taxon>Eukaryota</taxon>
        <taxon>Metazoa</taxon>
        <taxon>Chordata</taxon>
        <taxon>Craniata</taxon>
        <taxon>Vertebrata</taxon>
        <taxon>Euteleostomi</taxon>
        <taxon>Mammalia</taxon>
        <taxon>Eutheria</taxon>
        <taxon>Laurasiatheria</taxon>
        <taxon>Carnivora</taxon>
        <taxon>Feliformia</taxon>
        <taxon>Felidae</taxon>
        <taxon>Felinae</taxon>
        <taxon>Lynx</taxon>
    </lineage>
</organism>
<keyword evidence="3" id="KW-1185">Reference proteome</keyword>
<feature type="compositionally biased region" description="Acidic residues" evidence="1">
    <location>
        <begin position="15"/>
        <end position="24"/>
    </location>
</feature>
<sequence>MADRLDTGRRCYLDPEGEGEEGEESGLSPPGPHLPQGLGALDAPTARLPAGPPGRGPPWSSGDVSTQGCPLPAPLLPSLLSFPGSRLCGTRGPGPPHTPQHRCRGVLLKTQRPPPSPRCRRGRCAPRLHRSCWRTQNGGGWGSVTAARSQSGSLKGAHEDRS</sequence>